<dbReference type="Pfam" id="PF00669">
    <property type="entry name" value="Flagellin_N"/>
    <property type="match status" value="1"/>
</dbReference>
<evidence type="ECO:0000256" key="5">
    <source>
        <dbReference type="ARBA" id="ARBA00023143"/>
    </source>
</evidence>
<dbReference type="NCBIfam" id="TIGR02550">
    <property type="entry name" value="flagell_flgL"/>
    <property type="match status" value="1"/>
</dbReference>
<dbReference type="GO" id="GO:0005576">
    <property type="term" value="C:extracellular region"/>
    <property type="evidence" value="ECO:0007669"/>
    <property type="project" value="UniProtKB-SubCell"/>
</dbReference>
<keyword evidence="8" id="KW-0282">Flagellum</keyword>
<sequence length="420" mass="46687">MRIATQQQFSNAINNMQRNQQTLSKTQEQISAAKRVLKPSDDPVAAAQIVKLERELAQYDKFKTNIDVTRRRLELEETILTDINFALDRMRELTIQAGNAGLSDSDRTTVAKELREMASYSASLMNTKDSQGEYLFSGSKGLTKPYELQPDGRYQFNGDGGQRMIQVSSDLLVPSNDSGELLFEAVGRRLVVKPEGEARDMVASVGFDNAADEDRFRSFSAGLRDLQLSLELTADAPANEYAYRLRDSGGNLVAEVENLSDTDFPVEIAIEGLKIELQQPTPALNLATNPQADVVLNVRSEQKSLIDVALDFAEILERPRTPENAKELAEMTAKTLDDFVTAAERNLEARTALGARQNALDRVESSNEEFTLFTKTALSSIQDLDYATAITEFKMAEVTLQASQATFARVQNLSLFDYLR</sequence>
<dbReference type="SUPFAM" id="SSF64518">
    <property type="entry name" value="Phase 1 flagellin"/>
    <property type="match status" value="1"/>
</dbReference>
<dbReference type="GO" id="GO:0005198">
    <property type="term" value="F:structural molecule activity"/>
    <property type="evidence" value="ECO:0007669"/>
    <property type="project" value="InterPro"/>
</dbReference>
<accession>A0A364NRH8</accession>
<keyword evidence="8" id="KW-0969">Cilium</keyword>
<evidence type="ECO:0000256" key="3">
    <source>
        <dbReference type="ARBA" id="ARBA00005709"/>
    </source>
</evidence>
<evidence type="ECO:0000313" key="9">
    <source>
        <dbReference type="Proteomes" id="UP000250744"/>
    </source>
</evidence>
<evidence type="ECO:0000256" key="1">
    <source>
        <dbReference type="ARBA" id="ARBA00004365"/>
    </source>
</evidence>
<dbReference type="InterPro" id="IPR001029">
    <property type="entry name" value="Flagellin_N"/>
</dbReference>
<organism evidence="8 9">
    <name type="scientific">Nitrincola tibetensis</name>
    <dbReference type="NCBI Taxonomy" id="2219697"/>
    <lineage>
        <taxon>Bacteria</taxon>
        <taxon>Pseudomonadati</taxon>
        <taxon>Pseudomonadota</taxon>
        <taxon>Gammaproteobacteria</taxon>
        <taxon>Oceanospirillales</taxon>
        <taxon>Oceanospirillaceae</taxon>
        <taxon>Nitrincola</taxon>
    </lineage>
</organism>
<dbReference type="InterPro" id="IPR013384">
    <property type="entry name" value="Flagell_FlgL"/>
</dbReference>
<comment type="similarity">
    <text evidence="3">Belongs to the bacterial flagellin family.</text>
</comment>
<dbReference type="RefSeq" id="WP_112156626.1">
    <property type="nucleotide sequence ID" value="NZ_QKRX01000001.1"/>
</dbReference>
<dbReference type="AlphaFoldDB" id="A0A364NRH8"/>
<dbReference type="GO" id="GO:0009424">
    <property type="term" value="C:bacterial-type flagellum hook"/>
    <property type="evidence" value="ECO:0007669"/>
    <property type="project" value="InterPro"/>
</dbReference>
<comment type="subcellular location">
    <subcellularLocation>
        <location evidence="1">Bacterial flagellum</location>
    </subcellularLocation>
    <subcellularLocation>
        <location evidence="2">Secreted</location>
    </subcellularLocation>
</comment>
<keyword evidence="5" id="KW-0975">Bacterial flagellum</keyword>
<evidence type="ECO:0000313" key="8">
    <source>
        <dbReference type="EMBL" id="RAU19632.1"/>
    </source>
</evidence>
<keyword evidence="4" id="KW-0964">Secreted</keyword>
<evidence type="ECO:0000256" key="4">
    <source>
        <dbReference type="ARBA" id="ARBA00022525"/>
    </source>
</evidence>
<protein>
    <submittedName>
        <fullName evidence="8">Flagellar hook-associated protein 3</fullName>
    </submittedName>
</protein>
<dbReference type="EMBL" id="QKRX01000001">
    <property type="protein sequence ID" value="RAU19632.1"/>
    <property type="molecule type" value="Genomic_DNA"/>
</dbReference>
<dbReference type="Pfam" id="PF00700">
    <property type="entry name" value="Flagellin_C"/>
    <property type="match status" value="1"/>
</dbReference>
<keyword evidence="8" id="KW-0966">Cell projection</keyword>
<name>A0A364NRH8_9GAMM</name>
<dbReference type="OrthoDB" id="9768249at2"/>
<gene>
    <name evidence="8" type="primary">flgL</name>
    <name evidence="8" type="ORF">DN062_00680</name>
</gene>
<keyword evidence="9" id="KW-1185">Reference proteome</keyword>
<proteinExistence type="inferred from homology"/>
<dbReference type="GO" id="GO:0071973">
    <property type="term" value="P:bacterial-type flagellum-dependent cell motility"/>
    <property type="evidence" value="ECO:0007669"/>
    <property type="project" value="InterPro"/>
</dbReference>
<dbReference type="InterPro" id="IPR046358">
    <property type="entry name" value="Flagellin_C"/>
</dbReference>
<dbReference type="Proteomes" id="UP000250744">
    <property type="component" value="Unassembled WGS sequence"/>
</dbReference>
<dbReference type="PANTHER" id="PTHR42792:SF1">
    <property type="entry name" value="FLAGELLAR HOOK-ASSOCIATED PROTEIN 3"/>
    <property type="match status" value="1"/>
</dbReference>
<reference evidence="8 9" key="1">
    <citation type="submission" date="2018-06" db="EMBL/GenBank/DDBJ databases">
        <title>Nitrincola tibetense sp. nov., isolated from Lake XuguoCo on Tibetan Plateau.</title>
        <authorList>
            <person name="Xing P."/>
        </authorList>
    </citation>
    <scope>NUCLEOTIDE SEQUENCE [LARGE SCALE GENOMIC DNA]</scope>
    <source>
        <strain evidence="9">xg18</strain>
    </source>
</reference>
<feature type="domain" description="Flagellin N-terminal" evidence="6">
    <location>
        <begin position="3"/>
        <end position="140"/>
    </location>
</feature>
<dbReference type="InterPro" id="IPR001492">
    <property type="entry name" value="Flagellin"/>
</dbReference>
<evidence type="ECO:0000259" key="7">
    <source>
        <dbReference type="Pfam" id="PF00700"/>
    </source>
</evidence>
<dbReference type="Gene3D" id="1.20.1330.10">
    <property type="entry name" value="f41 fragment of flagellin, N-terminal domain"/>
    <property type="match status" value="1"/>
</dbReference>
<comment type="caution">
    <text evidence="8">The sequence shown here is derived from an EMBL/GenBank/DDBJ whole genome shotgun (WGS) entry which is preliminary data.</text>
</comment>
<dbReference type="PANTHER" id="PTHR42792">
    <property type="entry name" value="FLAGELLIN"/>
    <property type="match status" value="1"/>
</dbReference>
<evidence type="ECO:0000259" key="6">
    <source>
        <dbReference type="Pfam" id="PF00669"/>
    </source>
</evidence>
<feature type="domain" description="Flagellin C-terminal" evidence="7">
    <location>
        <begin position="348"/>
        <end position="419"/>
    </location>
</feature>
<evidence type="ECO:0000256" key="2">
    <source>
        <dbReference type="ARBA" id="ARBA00004613"/>
    </source>
</evidence>